<organism evidence="1">
    <name type="scientific">mine drainage metagenome</name>
    <dbReference type="NCBI Taxonomy" id="410659"/>
    <lineage>
        <taxon>unclassified sequences</taxon>
        <taxon>metagenomes</taxon>
        <taxon>ecological metagenomes</taxon>
    </lineage>
</organism>
<dbReference type="EMBL" id="CABQ01000128">
    <property type="protein sequence ID" value="CBI07723.1"/>
    <property type="molecule type" value="Genomic_DNA"/>
</dbReference>
<comment type="caution">
    <text evidence="1">The sequence shown here is derived from an EMBL/GenBank/DDBJ whole genome shotgun (WGS) entry which is preliminary data.</text>
</comment>
<gene>
    <name evidence="1" type="ORF">CARN6_1098</name>
</gene>
<evidence type="ECO:0000313" key="1">
    <source>
        <dbReference type="EMBL" id="CBI07723.1"/>
    </source>
</evidence>
<dbReference type="AlphaFoldDB" id="E6QKF6"/>
<sequence>MRKDEGTLISAFLANNGVVAVAEQFLSRCQGVGAGRKRADLHMQQVVRSQVGERNRIAQFMQRAEENLGVSGVRDSGYLNHNWSRNWGLDRSLRRG</sequence>
<name>E6QKF6_9ZZZZ</name>
<protein>
    <submittedName>
        <fullName evidence="1">Uncharacterized protein</fullName>
    </submittedName>
</protein>
<reference evidence="1" key="1">
    <citation type="submission" date="2009-10" db="EMBL/GenBank/DDBJ databases">
        <title>Diversity of trophic interactions inside an arsenic-rich microbial ecosystem.</title>
        <authorList>
            <person name="Bertin P.N."/>
            <person name="Heinrich-Salmeron A."/>
            <person name="Pelletier E."/>
            <person name="Goulhen-Chollet F."/>
            <person name="Arsene-Ploetze F."/>
            <person name="Gallien S."/>
            <person name="Calteau A."/>
            <person name="Vallenet D."/>
            <person name="Casiot C."/>
            <person name="Chane-Woon-Ming B."/>
            <person name="Giloteaux L."/>
            <person name="Barakat M."/>
            <person name="Bonnefoy V."/>
            <person name="Bruneel O."/>
            <person name="Chandler M."/>
            <person name="Cleiss J."/>
            <person name="Duran R."/>
            <person name="Elbaz-Poulichet F."/>
            <person name="Fonknechten N."/>
            <person name="Lauga B."/>
            <person name="Mornico D."/>
            <person name="Ortet P."/>
            <person name="Schaeffer C."/>
            <person name="Siguier P."/>
            <person name="Alexander Thil Smith A."/>
            <person name="Van Dorsselaer A."/>
            <person name="Weissenbach J."/>
            <person name="Medigue C."/>
            <person name="Le Paslier D."/>
        </authorList>
    </citation>
    <scope>NUCLEOTIDE SEQUENCE</scope>
</reference>
<proteinExistence type="predicted"/>
<accession>E6QKF6</accession>